<dbReference type="Gene3D" id="2.60.120.590">
    <property type="entry name" value="Alpha-ketoglutarate-dependent dioxygenase AlkB-like"/>
    <property type="match status" value="1"/>
</dbReference>
<feature type="compositionally biased region" description="Gly residues" evidence="1">
    <location>
        <begin position="107"/>
        <end position="118"/>
    </location>
</feature>
<dbReference type="InterPro" id="IPR027450">
    <property type="entry name" value="AlkB-like"/>
</dbReference>
<dbReference type="PANTHER" id="PTHR31212">
    <property type="entry name" value="ALPHA-KETOGLUTARATE-DEPENDENT DIOXYGENASE ALKB HOMOLOG 3"/>
    <property type="match status" value="1"/>
</dbReference>
<dbReference type="InterPro" id="IPR032854">
    <property type="entry name" value="ALKBH3"/>
</dbReference>
<dbReference type="GO" id="GO:0006307">
    <property type="term" value="P:DNA alkylation repair"/>
    <property type="evidence" value="ECO:0007669"/>
    <property type="project" value="InterPro"/>
</dbReference>
<sequence length="369" mass="39780">MQPPRRWGRGAATRAVGQEVWRAWESTGDTWAEGDWVEGSSWQAAGGWTSYTGQAGKTDGAAQVGGISSGRSTSSAAQPPTHWRGWGSGEEVRREDAAGADAEEPGVGRGAPPGAGGRGRGRQASSRWRPVEAGGLAPRAADAGAGAGRPELLLPSAPQEIPLKGAEVFLFPDCLSQADSQELFAELDAHASWQKRPIVLRDRETGKRVEALEGRPTISFSLPPGKEYSYSGSFRVAEEFPACVLRAKEQVEAVLGPCLQDWARAAGRKPAFNYCLANKYEHGSQSVGKHSDDEKDIIPRSPIATLSLGATRMFVLEPKGEYGIKEQVALHAGSVLYMGGRTQERYLHSIPKDKKVRGPRISLTFRMNY</sequence>
<dbReference type="GO" id="GO:0051213">
    <property type="term" value="F:dioxygenase activity"/>
    <property type="evidence" value="ECO:0007669"/>
    <property type="project" value="InterPro"/>
</dbReference>
<evidence type="ECO:0000313" key="3">
    <source>
        <dbReference type="EMBL" id="CAE4576535.1"/>
    </source>
</evidence>
<reference evidence="3" key="1">
    <citation type="submission" date="2021-01" db="EMBL/GenBank/DDBJ databases">
        <authorList>
            <person name="Corre E."/>
            <person name="Pelletier E."/>
            <person name="Niang G."/>
            <person name="Scheremetjew M."/>
            <person name="Finn R."/>
            <person name="Kale V."/>
            <person name="Holt S."/>
            <person name="Cochrane G."/>
            <person name="Meng A."/>
            <person name="Brown T."/>
            <person name="Cohen L."/>
        </authorList>
    </citation>
    <scope>NUCLEOTIDE SEQUENCE</scope>
    <source>
        <strain evidence="3">CCMP3105</strain>
    </source>
</reference>
<evidence type="ECO:0000256" key="1">
    <source>
        <dbReference type="SAM" id="MobiDB-lite"/>
    </source>
</evidence>
<protein>
    <recommendedName>
        <fullName evidence="2">Fe2OG dioxygenase domain-containing protein</fullName>
    </recommendedName>
</protein>
<dbReference type="PANTHER" id="PTHR31212:SF4">
    <property type="entry name" value="ALPHA-KETOGLUTARATE-DEPENDENT DIOXYGENASE ALKB HOMOLOG 3"/>
    <property type="match status" value="1"/>
</dbReference>
<dbReference type="AlphaFoldDB" id="A0A7S4Q9E8"/>
<dbReference type="InterPro" id="IPR037151">
    <property type="entry name" value="AlkB-like_sf"/>
</dbReference>
<dbReference type="InterPro" id="IPR005123">
    <property type="entry name" value="Oxoglu/Fe-dep_dioxygenase_dom"/>
</dbReference>
<proteinExistence type="predicted"/>
<dbReference type="EMBL" id="HBNR01024114">
    <property type="protein sequence ID" value="CAE4576535.1"/>
    <property type="molecule type" value="Transcribed_RNA"/>
</dbReference>
<dbReference type="Pfam" id="PF13532">
    <property type="entry name" value="2OG-FeII_Oxy_2"/>
    <property type="match status" value="1"/>
</dbReference>
<name>A0A7S4Q9E8_9DINO</name>
<feature type="region of interest" description="Disordered" evidence="1">
    <location>
        <begin position="53"/>
        <end position="129"/>
    </location>
</feature>
<feature type="compositionally biased region" description="Polar residues" evidence="1">
    <location>
        <begin position="69"/>
        <end position="78"/>
    </location>
</feature>
<feature type="domain" description="Fe2OG dioxygenase" evidence="2">
    <location>
        <begin position="271"/>
        <end position="369"/>
    </location>
</feature>
<dbReference type="PROSITE" id="PS51471">
    <property type="entry name" value="FE2OG_OXY"/>
    <property type="match status" value="1"/>
</dbReference>
<evidence type="ECO:0000259" key="2">
    <source>
        <dbReference type="PROSITE" id="PS51471"/>
    </source>
</evidence>
<organism evidence="3">
    <name type="scientific">Alexandrium monilatum</name>
    <dbReference type="NCBI Taxonomy" id="311494"/>
    <lineage>
        <taxon>Eukaryota</taxon>
        <taxon>Sar</taxon>
        <taxon>Alveolata</taxon>
        <taxon>Dinophyceae</taxon>
        <taxon>Gonyaulacales</taxon>
        <taxon>Pyrocystaceae</taxon>
        <taxon>Alexandrium</taxon>
    </lineage>
</organism>
<dbReference type="SUPFAM" id="SSF51197">
    <property type="entry name" value="Clavaminate synthase-like"/>
    <property type="match status" value="1"/>
</dbReference>
<accession>A0A7S4Q9E8</accession>
<gene>
    <name evidence="3" type="ORF">AMON00008_LOCUS16155</name>
</gene>